<evidence type="ECO:0000256" key="6">
    <source>
        <dbReference type="ARBA" id="ARBA00012280"/>
    </source>
</evidence>
<dbReference type="Gene3D" id="3.40.50.970">
    <property type="match status" value="1"/>
</dbReference>
<dbReference type="InterPro" id="IPR042179">
    <property type="entry name" value="KGD_C_sf"/>
</dbReference>
<comment type="caution">
    <text evidence="26">The sequence shown here is derived from an EMBL/GenBank/DDBJ whole genome shotgun (WGS) entry which is preliminary data.</text>
</comment>
<dbReference type="GO" id="GO:0006099">
    <property type="term" value="P:tricarboxylic acid cycle"/>
    <property type="evidence" value="ECO:0007669"/>
    <property type="project" value="UniProtKB-KW"/>
</dbReference>
<evidence type="ECO:0000256" key="15">
    <source>
        <dbReference type="ARBA" id="ARBA00022989"/>
    </source>
</evidence>
<dbReference type="InterPro" id="IPR031717">
    <property type="entry name" value="ODO-1/KGD_C"/>
</dbReference>
<dbReference type="Pfam" id="PF02366">
    <property type="entry name" value="PMT"/>
    <property type="match status" value="1"/>
</dbReference>
<feature type="transmembrane region" description="Helical" evidence="24">
    <location>
        <begin position="596"/>
        <end position="621"/>
    </location>
</feature>
<evidence type="ECO:0000256" key="9">
    <source>
        <dbReference type="ARBA" id="ARBA00022679"/>
    </source>
</evidence>
<keyword evidence="7" id="KW-0816">Tricarboxylic acid cycle</keyword>
<keyword evidence="19 24" id="KW-0472">Membrane</keyword>
<dbReference type="Pfam" id="PF16870">
    <property type="entry name" value="OxoGdeHyase_C"/>
    <property type="match status" value="1"/>
</dbReference>
<keyword evidence="17" id="KW-0786">Thiamine pyrophosphate</keyword>
<feature type="transmembrane region" description="Helical" evidence="24">
    <location>
        <begin position="193"/>
        <end position="212"/>
    </location>
</feature>
<dbReference type="InterPro" id="IPR029061">
    <property type="entry name" value="THDP-binding"/>
</dbReference>
<evidence type="ECO:0000259" key="25">
    <source>
        <dbReference type="PROSITE" id="PS50919"/>
    </source>
</evidence>
<dbReference type="SMART" id="SM00861">
    <property type="entry name" value="Transket_pyr"/>
    <property type="match status" value="1"/>
</dbReference>
<dbReference type="FunFam" id="3.40.50.12470:FF:000003">
    <property type="entry name" value="2-oxoglutarate dehydrogenase E1 component"/>
    <property type="match status" value="1"/>
</dbReference>
<accession>A0A4T0LUJ4</accession>
<dbReference type="InterPro" id="IPR003342">
    <property type="entry name" value="ArnT-like_N"/>
</dbReference>
<evidence type="ECO:0000256" key="10">
    <source>
        <dbReference type="ARBA" id="ARBA00022692"/>
    </source>
</evidence>
<keyword evidence="8" id="KW-0328">Glycosyltransferase</keyword>
<comment type="function">
    <text evidence="20">The 2-oxoglutarate dehydrogenase complex catalyzes the overall conversion of 2-oxoglutarate to succinyl-CoA and CO(2). It contains multiple copies of three enzymatic components: 2-oxoglutarate dehydrogenase (E1), dihydrolipoamide succinyltransferase (E2) and lipoamide dehydrogenase (E3).</text>
</comment>
<dbReference type="GO" id="GO:0006493">
    <property type="term" value="P:protein O-linked glycosylation"/>
    <property type="evidence" value="ECO:0007669"/>
    <property type="project" value="InterPro"/>
</dbReference>
<proteinExistence type="inferred from homology"/>
<evidence type="ECO:0000313" key="27">
    <source>
        <dbReference type="Proteomes" id="UP000310685"/>
    </source>
</evidence>
<dbReference type="InterPro" id="IPR002524">
    <property type="entry name" value="Cation_efflux"/>
</dbReference>
<dbReference type="PANTHER" id="PTHR23152:SF4">
    <property type="entry name" value="2-OXOADIPATE DEHYDROGENASE COMPLEX COMPONENT E1"/>
    <property type="match status" value="1"/>
</dbReference>
<organism evidence="26 27">
    <name type="scientific">Wallemia mellicola</name>
    <dbReference type="NCBI Taxonomy" id="1708541"/>
    <lineage>
        <taxon>Eukaryota</taxon>
        <taxon>Fungi</taxon>
        <taxon>Dikarya</taxon>
        <taxon>Basidiomycota</taxon>
        <taxon>Wallemiomycotina</taxon>
        <taxon>Wallemiomycetes</taxon>
        <taxon>Wallemiales</taxon>
        <taxon>Wallemiaceae</taxon>
        <taxon>Wallemia</taxon>
    </lineage>
</organism>
<evidence type="ECO:0000256" key="11">
    <source>
        <dbReference type="ARBA" id="ARBA00022723"/>
    </source>
</evidence>
<dbReference type="InterPro" id="IPR001017">
    <property type="entry name" value="DH_E1"/>
</dbReference>
<dbReference type="NCBIfam" id="NF006914">
    <property type="entry name" value="PRK09404.1"/>
    <property type="match status" value="1"/>
</dbReference>
<feature type="transmembrane region" description="Helical" evidence="24">
    <location>
        <begin position="674"/>
        <end position="694"/>
    </location>
</feature>
<protein>
    <recommendedName>
        <fullName evidence="21">2-oxoglutarate dehydrogenase, mitochondrial</fullName>
        <ecNumber evidence="6">1.2.4.2</ecNumber>
    </recommendedName>
    <alternativeName>
        <fullName evidence="22">2-oxoglutarate dehydrogenase complex component E1</fullName>
    </alternativeName>
</protein>
<dbReference type="GO" id="GO:0004591">
    <property type="term" value="F:oxoglutarate dehydrogenase (succinyl-transferring) activity"/>
    <property type="evidence" value="ECO:0007669"/>
    <property type="project" value="UniProtKB-EC"/>
</dbReference>
<dbReference type="SUPFAM" id="SSF161111">
    <property type="entry name" value="Cation efflux protein transmembrane domain-like"/>
    <property type="match status" value="1"/>
</dbReference>
<evidence type="ECO:0000256" key="8">
    <source>
        <dbReference type="ARBA" id="ARBA00022676"/>
    </source>
</evidence>
<feature type="transmembrane region" description="Helical" evidence="24">
    <location>
        <begin position="715"/>
        <end position="736"/>
    </location>
</feature>
<evidence type="ECO:0000256" key="17">
    <source>
        <dbReference type="ARBA" id="ARBA00023052"/>
    </source>
</evidence>
<evidence type="ECO:0000256" key="18">
    <source>
        <dbReference type="ARBA" id="ARBA00023128"/>
    </source>
</evidence>
<dbReference type="FunFam" id="3.40.50.970:FF:000002">
    <property type="entry name" value="2-oxoglutarate dehydrogenase, E1 component"/>
    <property type="match status" value="1"/>
</dbReference>
<evidence type="ECO:0000256" key="24">
    <source>
        <dbReference type="SAM" id="Phobius"/>
    </source>
</evidence>
<dbReference type="InterPro" id="IPR011603">
    <property type="entry name" value="2oxoglutarate_DH_E1"/>
</dbReference>
<keyword evidence="16" id="KW-0560">Oxidoreductase</keyword>
<dbReference type="PANTHER" id="PTHR23152">
    <property type="entry name" value="2-OXOGLUTARATE DEHYDROGENASE"/>
    <property type="match status" value="1"/>
</dbReference>
<dbReference type="GO" id="GO:0030976">
    <property type="term" value="F:thiamine pyrophosphate binding"/>
    <property type="evidence" value="ECO:0007669"/>
    <property type="project" value="InterPro"/>
</dbReference>
<dbReference type="Pfam" id="PF01545">
    <property type="entry name" value="Cation_efflux"/>
    <property type="match status" value="1"/>
</dbReference>
<gene>
    <name evidence="26" type="ORF">E3Q22_01931</name>
</gene>
<evidence type="ECO:0000256" key="12">
    <source>
        <dbReference type="ARBA" id="ARBA00022737"/>
    </source>
</evidence>
<dbReference type="Gene3D" id="1.20.1510.10">
    <property type="entry name" value="Cation efflux protein transmembrane domain"/>
    <property type="match status" value="1"/>
</dbReference>
<evidence type="ECO:0000256" key="4">
    <source>
        <dbReference type="ARBA" id="ARBA00004305"/>
    </source>
</evidence>
<dbReference type="GO" id="GO:0008324">
    <property type="term" value="F:monoatomic cation transmembrane transporter activity"/>
    <property type="evidence" value="ECO:0007669"/>
    <property type="project" value="InterPro"/>
</dbReference>
<keyword evidence="12" id="KW-0677">Repeat</keyword>
<dbReference type="Gene3D" id="3.40.50.12470">
    <property type="match status" value="1"/>
</dbReference>
<dbReference type="SMART" id="SM00472">
    <property type="entry name" value="MIR"/>
    <property type="match status" value="2"/>
</dbReference>
<dbReference type="EC" id="1.2.4.2" evidence="6"/>
<comment type="catalytic activity">
    <reaction evidence="23">
        <text>N(6)-[(R)-lipoyl]-L-lysyl-[protein] + 2-oxoglutarate + H(+) = N(6)-[(R)-S(8)-succinyldihydrolipoyl]-L-lysyl-[protein] + CO2</text>
        <dbReference type="Rhea" id="RHEA:12188"/>
        <dbReference type="Rhea" id="RHEA-COMP:10474"/>
        <dbReference type="Rhea" id="RHEA-COMP:20092"/>
        <dbReference type="ChEBI" id="CHEBI:15378"/>
        <dbReference type="ChEBI" id="CHEBI:16526"/>
        <dbReference type="ChEBI" id="CHEBI:16810"/>
        <dbReference type="ChEBI" id="CHEBI:83099"/>
        <dbReference type="ChEBI" id="CHEBI:83120"/>
        <dbReference type="EC" id="1.2.4.2"/>
    </reaction>
</comment>
<comment type="subcellular location">
    <subcellularLocation>
        <location evidence="3">Endomembrane system</location>
        <topology evidence="3">Multi-pass membrane protein</topology>
    </subcellularLocation>
    <subcellularLocation>
        <location evidence="4">Mitochondrion matrix</location>
    </subcellularLocation>
</comment>
<name>A0A4T0LUJ4_9BASI</name>
<dbReference type="FunFam" id="1.10.287.1150:FF:000002">
    <property type="entry name" value="2-oxoglutarate dehydrogenase E1 component"/>
    <property type="match status" value="1"/>
</dbReference>
<feature type="transmembrane region" description="Helical" evidence="24">
    <location>
        <begin position="57"/>
        <end position="75"/>
    </location>
</feature>
<evidence type="ECO:0000256" key="3">
    <source>
        <dbReference type="ARBA" id="ARBA00004127"/>
    </source>
</evidence>
<dbReference type="NCBIfam" id="TIGR01297">
    <property type="entry name" value="CDF"/>
    <property type="match status" value="1"/>
</dbReference>
<dbReference type="Gene3D" id="1.10.287.1150">
    <property type="entry name" value="TPP helical domain"/>
    <property type="match status" value="1"/>
</dbReference>
<evidence type="ECO:0000256" key="22">
    <source>
        <dbReference type="ARBA" id="ARBA00042984"/>
    </source>
</evidence>
<comment type="similarity">
    <text evidence="5">Belongs to the alpha-ketoglutarate dehydrogenase family.</text>
</comment>
<dbReference type="GO" id="GO:0012505">
    <property type="term" value="C:endomembrane system"/>
    <property type="evidence" value="ECO:0007669"/>
    <property type="project" value="UniProtKB-SubCell"/>
</dbReference>
<keyword evidence="10 24" id="KW-0812">Transmembrane</keyword>
<dbReference type="InterPro" id="IPR032421">
    <property type="entry name" value="PMT_4TMC"/>
</dbReference>
<evidence type="ECO:0000256" key="21">
    <source>
        <dbReference type="ARBA" id="ARBA00040267"/>
    </source>
</evidence>
<dbReference type="InterPro" id="IPR027469">
    <property type="entry name" value="Cation_efflux_TMD_sf"/>
</dbReference>
<evidence type="ECO:0000313" key="26">
    <source>
        <dbReference type="EMBL" id="TIB80456.1"/>
    </source>
</evidence>
<dbReference type="Gene3D" id="3.40.50.11610">
    <property type="entry name" value="Multifunctional 2-oxoglutarate metabolism enzyme, C-terminal domain"/>
    <property type="match status" value="1"/>
</dbReference>
<evidence type="ECO:0000256" key="1">
    <source>
        <dbReference type="ARBA" id="ARBA00001946"/>
    </source>
</evidence>
<dbReference type="PROSITE" id="PS50919">
    <property type="entry name" value="MIR"/>
    <property type="match status" value="1"/>
</dbReference>
<dbReference type="InterPro" id="IPR032106">
    <property type="entry name" value="2-oxogl_dehyd_N"/>
</dbReference>
<dbReference type="GO" id="GO:0000030">
    <property type="term" value="F:mannosyltransferase activity"/>
    <property type="evidence" value="ECO:0007669"/>
    <property type="project" value="InterPro"/>
</dbReference>
<feature type="transmembrane region" description="Helical" evidence="24">
    <location>
        <begin position="248"/>
        <end position="266"/>
    </location>
</feature>
<feature type="domain" description="MIR" evidence="25">
    <location>
        <begin position="465"/>
        <end position="522"/>
    </location>
</feature>
<dbReference type="InterPro" id="IPR005475">
    <property type="entry name" value="Transketolase-like_Pyr-bd"/>
</dbReference>
<feature type="transmembrane region" description="Helical" evidence="24">
    <location>
        <begin position="642"/>
        <end position="662"/>
    </location>
</feature>
<dbReference type="SUPFAM" id="SSF82109">
    <property type="entry name" value="MIR domain"/>
    <property type="match status" value="1"/>
</dbReference>
<reference evidence="26 27" key="1">
    <citation type="submission" date="2019-03" db="EMBL/GenBank/DDBJ databases">
        <title>Sequencing 25 genomes of Wallemia mellicola.</title>
        <authorList>
            <person name="Gostincar C."/>
        </authorList>
    </citation>
    <scope>NUCLEOTIDE SEQUENCE [LARGE SCALE GENOMIC DNA]</scope>
    <source>
        <strain evidence="26 27">EXF-6152</strain>
    </source>
</reference>
<keyword evidence="18" id="KW-0496">Mitochondrion</keyword>
<dbReference type="SUPFAM" id="SSF52518">
    <property type="entry name" value="Thiamin diphosphate-binding fold (THDP-binding)"/>
    <property type="match status" value="2"/>
</dbReference>
<dbReference type="GO" id="GO:0046872">
    <property type="term" value="F:metal ion binding"/>
    <property type="evidence" value="ECO:0007669"/>
    <property type="project" value="UniProtKB-KW"/>
</dbReference>
<dbReference type="GO" id="GO:0098771">
    <property type="term" value="P:inorganic ion homeostasis"/>
    <property type="evidence" value="ECO:0007669"/>
    <property type="project" value="UniProtKB-ARBA"/>
</dbReference>
<dbReference type="Pfam" id="PF00676">
    <property type="entry name" value="E1_dh"/>
    <property type="match status" value="1"/>
</dbReference>
<feature type="transmembrane region" description="Helical" evidence="24">
    <location>
        <begin position="286"/>
        <end position="304"/>
    </location>
</feature>
<dbReference type="InterPro" id="IPR058533">
    <property type="entry name" value="Cation_efflux_TM"/>
</dbReference>
<dbReference type="Pfam" id="PF02779">
    <property type="entry name" value="Transket_pyr"/>
    <property type="match status" value="1"/>
</dbReference>
<evidence type="ECO:0000256" key="7">
    <source>
        <dbReference type="ARBA" id="ARBA00022532"/>
    </source>
</evidence>
<dbReference type="GO" id="GO:0005759">
    <property type="term" value="C:mitochondrial matrix"/>
    <property type="evidence" value="ECO:0007669"/>
    <property type="project" value="UniProtKB-SubCell"/>
</dbReference>
<sequence length="2011" mass="225870">MAYQRGKNKSTAGEDLQTYTSSSTFAYQSISDDVKANQPVNEKKTSPIVSTTGKRDWLIGLLLALIALAIRFYRIEHPDEVVFDEVHFGKFAGYYIKREYYFDVHPPFAKMLNGLAGYLSGFNGDFRFSNINDSYTAGGVPYVGMRSLSAILGSFTIPLIYGIMRESGYPETIGILSATIMLFDNGHVAQTRLILLDAALVFFMALSLYCYIRFSKCRKSPFSVSWWFWQALTGVSLALTLGCKMVGLFTFLTIGMAVAVDLWKILDVRRGYTMNQVTRHVAARAFCLIVIPAAVYLATFWVHFKILKYSGPGDTFMSPRFQETLQGNPVLEHSRNIYYYDSITLKNRDSSNFLNSNFNYYPLRYPDGRVSSQGQVVAGVPHRVKDNYWQILPAEGSVRKDNLKVRNGDIVKLFHQQTSTTLLAHDVASPLTSTNEEFTTWPLNSTHRRPREEEFQIHVLGAEEGDEIRSLASHFKLVHVDTGVSMYMSGKALPSTWAPGQFEVNGKKDQSEQGASWFIDEFNPHPDMKVERKGVTDNKQVKTMNFFKKFFELQLLMLKHNAGLTNPHPYASTPIEWPFQLKGISFWTDNDKQEQIYMIGNVFGAWLSIAAISIFAGIWGADQLSRRRGQEPIEDHVRHRMHYSIGFFVSAWAFHYLPFFLMGRQLFIHHYLPAQLASALVAGAVVNFIATESADWPLTGPYLRTRIQFPREGKIVVALLISALVAAFWFLSPLTYARRTPSITQPRLRKLATTVQEDDGFTGANAFYVEQSGHWKEDHSSVDESWDAYFNSLDGKPPALPSGAAVGEIKEPPNQAFVNTPLDVPKTSSNNLTDHLKVQLLVRAFQVRGHILAKTDPLGIIEPERQKNIPSELELTHYGWSEPDLDTKTFDLGPGILKRFTGTGKTKMTLREIYDTCKQIYCGPIGSQYVHIPEKAQCDWIRDRIETPQPWNYTLEEKRMVLDRLVWSDSFERFIATKFPNEKRFGLEGCESLIPGMKALIDRSVEHGVKSAIIGMPHRGRLNVLANVIRKPGEAIFNEFSPVAPADDDSGGGDVKYHLGANYVRPTPSGKKVSLSLVANPSHLEAENPVVLGKTRALQFFDGDKDRLSAMGILLHGDAAFAAQGVVYETLGFHSLPGYGTGGTIHICVNNQIGFTTDPRLSRSTPYPTDIAKFIDAPIFHVNADDPEAVVFICQLAADWRAKWKKDVVIDLVGYRRHGHNETDQPSFTQPRMYQAIGKKQNILDLYVERLQNEGTFTKQDTDEHKKWVWQMLEKSFQNSREYKPSPKEWLSSSWDGFPTPSELSQLVLPVNATGVREDKLVEIAKALGNVPEGFTIHRNLNRVLKNREKMVQDGKGIDWSTAESLAMGALAMEGNHVRLSGQDVERGTFSQRHSIIHDQKTGEAYMPLNHLGEKQAPVTIVNSTLSEFGVLGFELGYSLVSPDSLTIWEAQFGDFANNAQCMIDQFISSGERKWLQRTGLVLSLPHGYDGQGPEHSSGRIERFLQLCDDNPLVFPSEEQQIRQHQDCNMQVVYPTTPANYFHVLRRQVHRGFRKPLILFFAKSLLRHPMARSDLSELIGDTSFQRYLPDPHPEHLVAPEQVRRHILCSGQVYHTLIKHRDENDIKDVVISRLEQLAPFPYDMLKPHLDKYPNADLYWCQEEPANNGAWSYVSQRLITLVDNTECHKGKMPMRCSFIMSSIDERAVLESIFNANDKGATITIIGFAANSLLTFVKGIAGWYLNSASLLAEATHGTSDMLADVVILSTWTFTRRPFSDRWPLGYGKLETLISSCIAVSMMVASLGVGCHSLSIFYKIVNGCDSEDVPQLNSHAAWFALAGALLKEYLHRKTKSVAKEEASSILLAYAEHHRADALTSLVAFSSILFTAFGFRAIDSVGGILASLSIIISSFRVLICAMYELLDIGVSDGVIEDLRSKAVMSGCTTSVASLRATSSGGKMIVYVSLGLNEKMTSQDISDTSERLRHILTTQRQDIADVIITPIRVDFPLYTKH</sequence>
<dbReference type="GO" id="GO:0016020">
    <property type="term" value="C:membrane"/>
    <property type="evidence" value="ECO:0007669"/>
    <property type="project" value="InterPro"/>
</dbReference>
<dbReference type="InterPro" id="IPR036300">
    <property type="entry name" value="MIR_dom_sf"/>
</dbReference>
<evidence type="ECO:0000256" key="20">
    <source>
        <dbReference type="ARBA" id="ARBA00037426"/>
    </source>
</evidence>
<keyword evidence="9" id="KW-0808">Transferase</keyword>
<comment type="cofactor">
    <cofactor evidence="2">
        <name>thiamine diphosphate</name>
        <dbReference type="ChEBI" id="CHEBI:58937"/>
    </cofactor>
</comment>
<evidence type="ECO:0000256" key="19">
    <source>
        <dbReference type="ARBA" id="ARBA00023136"/>
    </source>
</evidence>
<dbReference type="Pfam" id="PF16192">
    <property type="entry name" value="PMT_4TMC"/>
    <property type="match status" value="1"/>
</dbReference>
<keyword evidence="15 24" id="KW-1133">Transmembrane helix</keyword>
<dbReference type="Pfam" id="PF16078">
    <property type="entry name" value="2-oxogl_dehyd_N"/>
    <property type="match status" value="1"/>
</dbReference>
<dbReference type="EMBL" id="SPRC01000016">
    <property type="protein sequence ID" value="TIB80456.1"/>
    <property type="molecule type" value="Genomic_DNA"/>
</dbReference>
<evidence type="ECO:0000256" key="14">
    <source>
        <dbReference type="ARBA" id="ARBA00022946"/>
    </source>
</evidence>
<dbReference type="GO" id="GO:0045252">
    <property type="term" value="C:oxoglutarate dehydrogenase complex"/>
    <property type="evidence" value="ECO:0007669"/>
    <property type="project" value="TreeGrafter"/>
</dbReference>
<evidence type="ECO:0000256" key="13">
    <source>
        <dbReference type="ARBA" id="ARBA00022842"/>
    </source>
</evidence>
<keyword evidence="14" id="KW-0809">Transit peptide</keyword>
<dbReference type="NCBIfam" id="NF008907">
    <property type="entry name" value="PRK12270.1"/>
    <property type="match status" value="1"/>
</dbReference>
<comment type="cofactor">
    <cofactor evidence="1">
        <name>Mg(2+)</name>
        <dbReference type="ChEBI" id="CHEBI:18420"/>
    </cofactor>
</comment>
<evidence type="ECO:0000256" key="16">
    <source>
        <dbReference type="ARBA" id="ARBA00023002"/>
    </source>
</evidence>
<dbReference type="Gene3D" id="2.80.10.50">
    <property type="match status" value="1"/>
</dbReference>
<evidence type="ECO:0000256" key="23">
    <source>
        <dbReference type="ARBA" id="ARBA00051911"/>
    </source>
</evidence>
<evidence type="ECO:0000256" key="5">
    <source>
        <dbReference type="ARBA" id="ARBA00006936"/>
    </source>
</evidence>
<dbReference type="InterPro" id="IPR016093">
    <property type="entry name" value="MIR_motif"/>
</dbReference>
<dbReference type="NCBIfam" id="TIGR00239">
    <property type="entry name" value="2oxo_dh_E1"/>
    <property type="match status" value="1"/>
</dbReference>
<dbReference type="CDD" id="cd02016">
    <property type="entry name" value="TPP_E1_OGDC_like"/>
    <property type="match status" value="1"/>
</dbReference>
<dbReference type="Proteomes" id="UP000310685">
    <property type="component" value="Unassembled WGS sequence"/>
</dbReference>
<dbReference type="GO" id="GO:0030003">
    <property type="term" value="P:intracellular monoatomic cation homeostasis"/>
    <property type="evidence" value="ECO:0007669"/>
    <property type="project" value="UniProtKB-ARBA"/>
</dbReference>
<keyword evidence="13" id="KW-0460">Magnesium</keyword>
<evidence type="ECO:0000256" key="2">
    <source>
        <dbReference type="ARBA" id="ARBA00001964"/>
    </source>
</evidence>
<keyword evidence="11" id="KW-0479">Metal-binding</keyword>